<evidence type="ECO:0000313" key="3">
    <source>
        <dbReference type="Proteomes" id="UP001220662"/>
    </source>
</evidence>
<evidence type="ECO:0000313" key="2">
    <source>
        <dbReference type="EMBL" id="MDF3844129.1"/>
    </source>
</evidence>
<dbReference type="Proteomes" id="UP001220662">
    <property type="component" value="Unassembled WGS sequence"/>
</dbReference>
<dbReference type="AlphaFoldDB" id="A0AAW6PBP7"/>
<dbReference type="Gene3D" id="3.40.190.10">
    <property type="entry name" value="Periplasmic binding protein-like II"/>
    <property type="match status" value="2"/>
</dbReference>
<dbReference type="InterPro" id="IPR006059">
    <property type="entry name" value="SBP"/>
</dbReference>
<dbReference type="PANTHER" id="PTHR30222:SF2">
    <property type="entry name" value="ABC TRANSPORTER SUBSTRATE-BINDING PROTEIN"/>
    <property type="match status" value="1"/>
</dbReference>
<dbReference type="PANTHER" id="PTHR30222">
    <property type="entry name" value="SPERMIDINE/PUTRESCINE-BINDING PERIPLASMIC PROTEIN"/>
    <property type="match status" value="1"/>
</dbReference>
<sequence>MKKSFSGRLNSVAIAVGVVLGGPAMASDLTVISFGGAGQKAQVKAFYEPWEQSGRGKVIAGEYNGEMAKLKAMVDTKSVSWDLLEVESPELARGCDEGLFEELDPSLFGNPNDYVAGSITPCGISFFVASYILAYNADKLKQAPTSWADFWDVRKFPGKRGLRRGAKHNLEYALMADGVPIAQVYQVLATKAGQDRAFRKLDELKPYIQWWEAGAQPLQYMMSGDVVMSSAYSGRVAAARSSTGLRIVWNEGLYDSDSWAIPKGSPNLEAAKAFAVFSSRPQQQKAYAEEIFYGPTSKQATALLDPALRDLMPTAHLDVQVPLNVEFWVDNGEQLEQRFSAWAAK</sequence>
<dbReference type="CDD" id="cd13589">
    <property type="entry name" value="PBP2_polyamine_RpCGA009"/>
    <property type="match status" value="1"/>
</dbReference>
<dbReference type="RefSeq" id="WP_276215405.1">
    <property type="nucleotide sequence ID" value="NZ_JARJLR010000337.1"/>
</dbReference>
<dbReference type="EMBL" id="JARJLR010000337">
    <property type="protein sequence ID" value="MDF3844129.1"/>
    <property type="molecule type" value="Genomic_DNA"/>
</dbReference>
<organism evidence="2 3">
    <name type="scientific">Pseudomonas citronellolis</name>
    <dbReference type="NCBI Taxonomy" id="53408"/>
    <lineage>
        <taxon>Bacteria</taxon>
        <taxon>Pseudomonadati</taxon>
        <taxon>Pseudomonadota</taxon>
        <taxon>Gammaproteobacteria</taxon>
        <taxon>Pseudomonadales</taxon>
        <taxon>Pseudomonadaceae</taxon>
        <taxon>Pseudomonas</taxon>
    </lineage>
</organism>
<name>A0AAW6PBP7_9PSED</name>
<gene>
    <name evidence="2" type="ORF">P3W55_20660</name>
</gene>
<accession>A0AAW6PBP7</accession>
<evidence type="ECO:0000256" key="1">
    <source>
        <dbReference type="ARBA" id="ARBA00022729"/>
    </source>
</evidence>
<proteinExistence type="predicted"/>
<protein>
    <submittedName>
        <fullName evidence="2">ABC transporter substrate-binding protein</fullName>
    </submittedName>
</protein>
<dbReference type="SUPFAM" id="SSF53850">
    <property type="entry name" value="Periplasmic binding protein-like II"/>
    <property type="match status" value="1"/>
</dbReference>
<reference evidence="2" key="1">
    <citation type="submission" date="2023-03" db="EMBL/GenBank/DDBJ databases">
        <title>Draft assemblies of triclosan tolerant bacteria isolated from returned activated sludge.</title>
        <authorList>
            <person name="Van Hamelsveld S."/>
        </authorList>
    </citation>
    <scope>NUCLEOTIDE SEQUENCE</scope>
    <source>
        <strain evidence="2">GW210015_S63</strain>
    </source>
</reference>
<dbReference type="Pfam" id="PF13416">
    <property type="entry name" value="SBP_bac_8"/>
    <property type="match status" value="1"/>
</dbReference>
<comment type="caution">
    <text evidence="2">The sequence shown here is derived from an EMBL/GenBank/DDBJ whole genome shotgun (WGS) entry which is preliminary data.</text>
</comment>
<keyword evidence="1" id="KW-0732">Signal</keyword>